<name>A0ABS5S9A8_9BACT</name>
<proteinExistence type="inferred from homology"/>
<dbReference type="InterPro" id="IPR004603">
    <property type="entry name" value="DNA_mismatch_endonuc_vsr"/>
</dbReference>
<evidence type="ECO:0000256" key="2">
    <source>
        <dbReference type="ARBA" id="ARBA00022759"/>
    </source>
</evidence>
<dbReference type="CDD" id="cd00221">
    <property type="entry name" value="Vsr"/>
    <property type="match status" value="1"/>
</dbReference>
<dbReference type="Gene3D" id="3.40.960.10">
    <property type="entry name" value="VSR Endonuclease"/>
    <property type="match status" value="1"/>
</dbReference>
<dbReference type="InterPro" id="IPR011335">
    <property type="entry name" value="Restrct_endonuc-II-like"/>
</dbReference>
<keyword evidence="8" id="KW-1185">Reference proteome</keyword>
<comment type="caution">
    <text evidence="7">The sequence shown here is derived from an EMBL/GenBank/DDBJ whole genome shotgun (WGS) entry which is preliminary data.</text>
</comment>
<comment type="function">
    <text evidence="6">May nick specific sequences that contain T:G mispairs resulting from m5C-deamination.</text>
</comment>
<evidence type="ECO:0000256" key="4">
    <source>
        <dbReference type="ARBA" id="ARBA00022801"/>
    </source>
</evidence>
<evidence type="ECO:0000256" key="5">
    <source>
        <dbReference type="ARBA" id="ARBA00023204"/>
    </source>
</evidence>
<evidence type="ECO:0000313" key="8">
    <source>
        <dbReference type="Proteomes" id="UP000756860"/>
    </source>
</evidence>
<keyword evidence="1 6" id="KW-0540">Nuclease</keyword>
<dbReference type="GO" id="GO:0004519">
    <property type="term" value="F:endonuclease activity"/>
    <property type="evidence" value="ECO:0007669"/>
    <property type="project" value="UniProtKB-KW"/>
</dbReference>
<dbReference type="RefSeq" id="WP_214174699.1">
    <property type="nucleotide sequence ID" value="NZ_JAHCVK010000001.1"/>
</dbReference>
<dbReference type="NCBIfam" id="TIGR00632">
    <property type="entry name" value="vsr"/>
    <property type="match status" value="1"/>
</dbReference>
<evidence type="ECO:0000256" key="6">
    <source>
        <dbReference type="PIRNR" id="PIRNR018267"/>
    </source>
</evidence>
<evidence type="ECO:0000256" key="1">
    <source>
        <dbReference type="ARBA" id="ARBA00022722"/>
    </source>
</evidence>
<evidence type="ECO:0000256" key="3">
    <source>
        <dbReference type="ARBA" id="ARBA00022763"/>
    </source>
</evidence>
<keyword evidence="2 6" id="KW-0255">Endonuclease</keyword>
<accession>A0ABS5S9A8</accession>
<keyword evidence="5 6" id="KW-0234">DNA repair</keyword>
<protein>
    <recommendedName>
        <fullName evidence="6">Very short patch repair endonuclease</fullName>
        <ecNumber evidence="6">3.1.-.-</ecNumber>
    </recommendedName>
</protein>
<dbReference type="EC" id="3.1.-.-" evidence="6"/>
<reference evidence="7 8" key="1">
    <citation type="submission" date="2021-05" db="EMBL/GenBank/DDBJ databases">
        <title>The draft genome of Geobacter luticola JCM 17780.</title>
        <authorList>
            <person name="Xu Z."/>
            <person name="Masuda Y."/>
            <person name="Itoh H."/>
            <person name="Senoo K."/>
        </authorList>
    </citation>
    <scope>NUCLEOTIDE SEQUENCE [LARGE SCALE GENOMIC DNA]</scope>
    <source>
        <strain evidence="7 8">JCM 17780</strain>
    </source>
</reference>
<sequence length="141" mass="16756">MDTLSSSRRSWNMSRIRGRDTAPELRVRSALHRAGLRFRLHRRDLPGTPDIVLPRFKTVIFVHGCFWHRHEGCKYAYMPKSRIEFWVEKFSKNVERDRRKILQLQQAGWNVEIIWECETTDTVTLSRRLDFLPVSAGEDTK</sequence>
<organism evidence="7 8">
    <name type="scientific">Geomobilimonas luticola</name>
    <dbReference type="NCBI Taxonomy" id="1114878"/>
    <lineage>
        <taxon>Bacteria</taxon>
        <taxon>Pseudomonadati</taxon>
        <taxon>Thermodesulfobacteriota</taxon>
        <taxon>Desulfuromonadia</taxon>
        <taxon>Geobacterales</taxon>
        <taxon>Geobacteraceae</taxon>
        <taxon>Geomobilimonas</taxon>
    </lineage>
</organism>
<dbReference type="Proteomes" id="UP000756860">
    <property type="component" value="Unassembled WGS sequence"/>
</dbReference>
<gene>
    <name evidence="7" type="primary">vsr</name>
    <name evidence="7" type="ORF">KI810_02710</name>
</gene>
<keyword evidence="4 6" id="KW-0378">Hydrolase</keyword>
<dbReference type="EMBL" id="JAHCVK010000001">
    <property type="protein sequence ID" value="MBT0651952.1"/>
    <property type="molecule type" value="Genomic_DNA"/>
</dbReference>
<comment type="similarity">
    <text evidence="6">Belongs to the vsr family.</text>
</comment>
<dbReference type="Pfam" id="PF03852">
    <property type="entry name" value="Vsr"/>
    <property type="match status" value="1"/>
</dbReference>
<keyword evidence="3 6" id="KW-0227">DNA damage</keyword>
<dbReference type="SUPFAM" id="SSF52980">
    <property type="entry name" value="Restriction endonuclease-like"/>
    <property type="match status" value="1"/>
</dbReference>
<dbReference type="PIRSF" id="PIRSF018267">
    <property type="entry name" value="VSR_endonuc"/>
    <property type="match status" value="1"/>
</dbReference>
<evidence type="ECO:0000313" key="7">
    <source>
        <dbReference type="EMBL" id="MBT0651952.1"/>
    </source>
</evidence>